<sequence length="219" mass="24625">MVAYIQMTFVVSTGEKNLGKAYHHIKRLCHELEEKAEKASDEAGKRLSEIASRVSGWGSQSLDELVNAVEKASSTDERGRSLEELISRLFEAIPGFTVTDRIRTATEEIDIAVLNDSNDPRFRRESAILLAECKNWSDKCGKNEFVLFKEKIENRSNRCSLGFLISWNGFKDTVPKEMLRGSREHTLVVPITGKDIRAAVLDNNFADVLASCWQKAITT</sequence>
<accession>K9WEI1</accession>
<evidence type="ECO:0008006" key="3">
    <source>
        <dbReference type="Google" id="ProtNLM"/>
    </source>
</evidence>
<dbReference type="AlphaFoldDB" id="K9WEI1"/>
<dbReference type="KEGG" id="mic:Mic7113_2125"/>
<keyword evidence="2" id="KW-1185">Reference proteome</keyword>
<protein>
    <recommendedName>
        <fullName evidence="3">Restriction endonuclease type IV Mrr domain-containing protein</fullName>
    </recommendedName>
</protein>
<dbReference type="Proteomes" id="UP000010471">
    <property type="component" value="Chromosome"/>
</dbReference>
<reference evidence="1 2" key="1">
    <citation type="submission" date="2012-06" db="EMBL/GenBank/DDBJ databases">
        <title>Finished chromosome of genome of Microcoleus sp. PCC 7113.</title>
        <authorList>
            <consortium name="US DOE Joint Genome Institute"/>
            <person name="Gugger M."/>
            <person name="Coursin T."/>
            <person name="Rippka R."/>
            <person name="Tandeau De Marsac N."/>
            <person name="Huntemann M."/>
            <person name="Wei C.-L."/>
            <person name="Han J."/>
            <person name="Detter J.C."/>
            <person name="Han C."/>
            <person name="Tapia R."/>
            <person name="Chen A."/>
            <person name="Kyrpides N."/>
            <person name="Mavromatis K."/>
            <person name="Markowitz V."/>
            <person name="Szeto E."/>
            <person name="Ivanova N."/>
            <person name="Pagani I."/>
            <person name="Pati A."/>
            <person name="Goodwin L."/>
            <person name="Nordberg H.P."/>
            <person name="Cantor M.N."/>
            <person name="Hua S.X."/>
            <person name="Woyke T."/>
            <person name="Kerfeld C.A."/>
        </authorList>
    </citation>
    <scope>NUCLEOTIDE SEQUENCE [LARGE SCALE GENOMIC DNA]</scope>
    <source>
        <strain evidence="1 2">PCC 7113</strain>
    </source>
</reference>
<evidence type="ECO:0000313" key="1">
    <source>
        <dbReference type="EMBL" id="AFZ17942.1"/>
    </source>
</evidence>
<dbReference type="STRING" id="1173027.Mic7113_2125"/>
<proteinExistence type="predicted"/>
<dbReference type="HOGENOM" id="CLU_1260237_0_0_3"/>
<name>K9WEI1_9CYAN</name>
<dbReference type="eggNOG" id="COG2204">
    <property type="taxonomic scope" value="Bacteria"/>
</dbReference>
<organism evidence="1 2">
    <name type="scientific">Allocoleopsis franciscana PCC 7113</name>
    <dbReference type="NCBI Taxonomy" id="1173027"/>
    <lineage>
        <taxon>Bacteria</taxon>
        <taxon>Bacillati</taxon>
        <taxon>Cyanobacteriota</taxon>
        <taxon>Cyanophyceae</taxon>
        <taxon>Coleofasciculales</taxon>
        <taxon>Coleofasciculaceae</taxon>
        <taxon>Allocoleopsis</taxon>
        <taxon>Allocoleopsis franciscana</taxon>
    </lineage>
</organism>
<evidence type="ECO:0000313" key="2">
    <source>
        <dbReference type="Proteomes" id="UP000010471"/>
    </source>
</evidence>
<gene>
    <name evidence="1" type="ORF">Mic7113_2125</name>
</gene>
<dbReference type="EMBL" id="CP003630">
    <property type="protein sequence ID" value="AFZ17942.1"/>
    <property type="molecule type" value="Genomic_DNA"/>
</dbReference>